<gene>
    <name evidence="7" type="primary">dabB</name>
    <name evidence="12" type="ORF">BOX24_07190</name>
</gene>
<dbReference type="Pfam" id="PF00662">
    <property type="entry name" value="Proton_antipo_N"/>
    <property type="match status" value="1"/>
</dbReference>
<dbReference type="InterPro" id="IPR001516">
    <property type="entry name" value="Proton_antipo_N"/>
</dbReference>
<feature type="region of interest" description="Disordered" evidence="9">
    <location>
        <begin position="534"/>
        <end position="555"/>
    </location>
</feature>
<organism evidence="12 13">
    <name type="scientific">Leptospirillum ferriphilum</name>
    <dbReference type="NCBI Taxonomy" id="178606"/>
    <lineage>
        <taxon>Bacteria</taxon>
        <taxon>Pseudomonadati</taxon>
        <taxon>Nitrospirota</taxon>
        <taxon>Nitrospiria</taxon>
        <taxon>Nitrospirales</taxon>
        <taxon>Nitrospiraceae</taxon>
        <taxon>Leptospirillum</taxon>
    </lineage>
</organism>
<sequence length="555" mass="59951">MMTDKLGYLVSALMLVTPWPLLATGLVLGFGANRYPRLYRKVVSASALFALLAAIGSAFAYAAGWRHPATYFSLNLPHGLGVFEINTDVDPLTITMLLLVAFVGVIVTRFASTYMDGDPREGEFHRWLALTLGSFFTLIVVGNLWAFLASWIATSLFLHELLAFYRDRPVAILAARKKYLLHRLADVSLLSAIVLIVRDLHTSDFSGIGPSLLAYHGALPGGLFVAGGLIVFAAILKSAQFPFHGWLIQVMEAPTPVSALLHAGIIYTGAFLVLRTSPLLSFENGARDALVFVGLLSIGLTSLMMITETNIKESLAYSTCAQMGFMLMECGLGLYTVAVMHILSHSVYKAHAFLSSGSVVDHFRAPSLPSASILPSLLRALFGLGVGTGMTFAIGSAFGVAFGQEPALIVLGIILSVAISRLMLPALDMQHAGTARLFLETGVMSAGVCTAYFGLHRLFDAFLGALLPTVPFPQTLFQVFLLAAVALTFFALLLIQQLLPRILERPVWRAVYVHLSNGLYIDILIERLVGPGGPSPKQPLRETPLSKTRQSEVLS</sequence>
<dbReference type="InterPro" id="IPR001750">
    <property type="entry name" value="ND/Mrp_TM"/>
</dbReference>
<dbReference type="RefSeq" id="WP_077304330.1">
    <property type="nucleotide sequence ID" value="NZ_MPOJ01000015.1"/>
</dbReference>
<evidence type="ECO:0000256" key="3">
    <source>
        <dbReference type="ARBA" id="ARBA00022475"/>
    </source>
</evidence>
<evidence type="ECO:0000259" key="11">
    <source>
        <dbReference type="Pfam" id="PF00662"/>
    </source>
</evidence>
<keyword evidence="4 7" id="KW-0812">Transmembrane</keyword>
<dbReference type="EMBL" id="MPOJ01000015">
    <property type="protein sequence ID" value="OOH72169.1"/>
    <property type="molecule type" value="Genomic_DNA"/>
</dbReference>
<evidence type="ECO:0000256" key="8">
    <source>
        <dbReference type="RuleBase" id="RU000320"/>
    </source>
</evidence>
<dbReference type="PRINTS" id="PR01434">
    <property type="entry name" value="NADHDHGNASE5"/>
</dbReference>
<evidence type="ECO:0000256" key="6">
    <source>
        <dbReference type="ARBA" id="ARBA00023136"/>
    </source>
</evidence>
<feature type="transmembrane region" description="Helical" evidence="7">
    <location>
        <begin position="407"/>
        <end position="424"/>
    </location>
</feature>
<feature type="transmembrane region" description="Helical" evidence="7">
    <location>
        <begin position="42"/>
        <end position="63"/>
    </location>
</feature>
<dbReference type="GO" id="GO:0015990">
    <property type="term" value="P:electron transport coupled proton transport"/>
    <property type="evidence" value="ECO:0007669"/>
    <property type="project" value="TreeGrafter"/>
</dbReference>
<accession>A0A1V3SUL9</accession>
<dbReference type="GO" id="GO:0008137">
    <property type="term" value="F:NADH dehydrogenase (ubiquinone) activity"/>
    <property type="evidence" value="ECO:0007669"/>
    <property type="project" value="InterPro"/>
</dbReference>
<feature type="domain" description="NADH-Ubiquinone oxidoreductase (complex I) chain 5 N-terminal" evidence="11">
    <location>
        <begin position="83"/>
        <end position="124"/>
    </location>
</feature>
<evidence type="ECO:0000313" key="12">
    <source>
        <dbReference type="EMBL" id="OOH72169.1"/>
    </source>
</evidence>
<feature type="transmembrane region" description="Helical" evidence="7">
    <location>
        <begin position="6"/>
        <end position="30"/>
    </location>
</feature>
<dbReference type="GO" id="GO:0005886">
    <property type="term" value="C:plasma membrane"/>
    <property type="evidence" value="ECO:0007669"/>
    <property type="project" value="UniProtKB-SubCell"/>
</dbReference>
<dbReference type="Proteomes" id="UP000188586">
    <property type="component" value="Unassembled WGS sequence"/>
</dbReference>
<feature type="transmembrane region" description="Helical" evidence="7">
    <location>
        <begin position="380"/>
        <end position="401"/>
    </location>
</feature>
<dbReference type="AlphaFoldDB" id="A0A1V3SUL9"/>
<evidence type="ECO:0000259" key="10">
    <source>
        <dbReference type="Pfam" id="PF00361"/>
    </source>
</evidence>
<evidence type="ECO:0000256" key="4">
    <source>
        <dbReference type="ARBA" id="ARBA00022692"/>
    </source>
</evidence>
<comment type="subcellular location">
    <subcellularLocation>
        <location evidence="7">Cell membrane</location>
        <topology evidence="7">Multi-pass membrane protein</topology>
    </subcellularLocation>
    <subcellularLocation>
        <location evidence="1">Endomembrane system</location>
        <topology evidence="1">Multi-pass membrane protein</topology>
    </subcellularLocation>
    <subcellularLocation>
        <location evidence="8">Membrane</location>
        <topology evidence="8">Multi-pass membrane protein</topology>
    </subcellularLocation>
</comment>
<dbReference type="InterPro" id="IPR003945">
    <property type="entry name" value="NU5C-like"/>
</dbReference>
<evidence type="ECO:0000256" key="1">
    <source>
        <dbReference type="ARBA" id="ARBA00004127"/>
    </source>
</evidence>
<evidence type="ECO:0000256" key="5">
    <source>
        <dbReference type="ARBA" id="ARBA00022989"/>
    </source>
</evidence>
<feature type="compositionally biased region" description="Polar residues" evidence="9">
    <location>
        <begin position="545"/>
        <end position="555"/>
    </location>
</feature>
<evidence type="ECO:0000256" key="7">
    <source>
        <dbReference type="HAMAP-Rule" id="MF_00862"/>
    </source>
</evidence>
<evidence type="ECO:0000256" key="2">
    <source>
        <dbReference type="ARBA" id="ARBA00022448"/>
    </source>
</evidence>
<feature type="domain" description="NADH:quinone oxidoreductase/Mrp antiporter transmembrane" evidence="10">
    <location>
        <begin position="143"/>
        <end position="361"/>
    </location>
</feature>
<evidence type="ECO:0000256" key="9">
    <source>
        <dbReference type="SAM" id="MobiDB-lite"/>
    </source>
</evidence>
<feature type="transmembrane region" description="Helical" evidence="7">
    <location>
        <begin position="475"/>
        <end position="495"/>
    </location>
</feature>
<keyword evidence="2 7" id="KW-0813">Transport</keyword>
<comment type="caution">
    <text evidence="12">The sequence shown here is derived from an EMBL/GenBank/DDBJ whole genome shotgun (WGS) entry which is preliminary data.</text>
</comment>
<keyword evidence="6 7" id="KW-0472">Membrane</keyword>
<protein>
    <recommendedName>
        <fullName evidence="7">Probable inorganic carbon transporter subunit DabB</fullName>
    </recommendedName>
</protein>
<dbReference type="GO" id="GO:0003954">
    <property type="term" value="F:NADH dehydrogenase activity"/>
    <property type="evidence" value="ECO:0007669"/>
    <property type="project" value="TreeGrafter"/>
</dbReference>
<dbReference type="PANTHER" id="PTHR42829:SF1">
    <property type="entry name" value="INORGANIC CARBON TRANSPORTER SUBUNIT DABB-RELATED"/>
    <property type="match status" value="1"/>
</dbReference>
<keyword evidence="5 7" id="KW-1133">Transmembrane helix</keyword>
<feature type="transmembrane region" description="Helical" evidence="7">
    <location>
        <begin position="257"/>
        <end position="277"/>
    </location>
</feature>
<name>A0A1V3SUL9_9BACT</name>
<comment type="subunit">
    <text evidence="7">Forms a complex with DabA.</text>
</comment>
<comment type="function">
    <text evidence="7">Part of an energy-coupled inorganic carbon pump.</text>
</comment>
<dbReference type="HAMAP" id="MF_00862">
    <property type="entry name" value="DabB"/>
    <property type="match status" value="1"/>
</dbReference>
<reference evidence="12 13" key="1">
    <citation type="submission" date="2016-11" db="EMBL/GenBank/DDBJ databases">
        <title>Comparative genomics of co-occurring bacteria in distinct bioleaching systems unravels niche-specific adaptation.</title>
        <authorList>
            <person name="Zhang X."/>
            <person name="Liu X."/>
            <person name="Yin H."/>
        </authorList>
    </citation>
    <scope>NUCLEOTIDE SEQUENCE [LARGE SCALE GENOMIC DNA]</scope>
    <source>
        <strain evidence="12 13">DX</strain>
    </source>
</reference>
<dbReference type="GO" id="GO:0042773">
    <property type="term" value="P:ATP synthesis coupled electron transport"/>
    <property type="evidence" value="ECO:0007669"/>
    <property type="project" value="InterPro"/>
</dbReference>
<dbReference type="PANTHER" id="PTHR42829">
    <property type="entry name" value="NADH-UBIQUINONE OXIDOREDUCTASE CHAIN 5"/>
    <property type="match status" value="1"/>
</dbReference>
<feature type="transmembrane region" description="Helical" evidence="7">
    <location>
        <begin position="217"/>
        <end position="236"/>
    </location>
</feature>
<feature type="transmembrane region" description="Helical" evidence="7">
    <location>
        <begin position="124"/>
        <end position="142"/>
    </location>
</feature>
<proteinExistence type="inferred from homology"/>
<dbReference type="InterPro" id="IPR046396">
    <property type="entry name" value="Transporter_DabB"/>
</dbReference>
<comment type="similarity">
    <text evidence="7">Belongs to the inorganic carbon transporter (TC 9.A.2) DabB family.</text>
</comment>
<dbReference type="GO" id="GO:0012505">
    <property type="term" value="C:endomembrane system"/>
    <property type="evidence" value="ECO:0007669"/>
    <property type="project" value="UniProtKB-SubCell"/>
</dbReference>
<feature type="transmembrane region" description="Helical" evidence="7">
    <location>
        <begin position="92"/>
        <end position="112"/>
    </location>
</feature>
<feature type="transmembrane region" description="Helical" evidence="7">
    <location>
        <begin position="289"/>
        <end position="306"/>
    </location>
</feature>
<feature type="transmembrane region" description="Helical" evidence="7">
    <location>
        <begin position="436"/>
        <end position="455"/>
    </location>
</feature>
<dbReference type="Pfam" id="PF00361">
    <property type="entry name" value="Proton_antipo_M"/>
    <property type="match status" value="1"/>
</dbReference>
<keyword evidence="3 7" id="KW-1003">Cell membrane</keyword>
<evidence type="ECO:0000313" key="13">
    <source>
        <dbReference type="Proteomes" id="UP000188586"/>
    </source>
</evidence>